<dbReference type="Pfam" id="PF17871">
    <property type="entry name" value="AAA_lid_9"/>
    <property type="match status" value="1"/>
</dbReference>
<keyword evidence="5 7" id="KW-0143">Chaperone</keyword>
<comment type="similarity">
    <text evidence="1 7">Belongs to the ClpA/ClpB family.</text>
</comment>
<feature type="domain" description="Clp R" evidence="9">
    <location>
        <begin position="97"/>
        <end position="242"/>
    </location>
</feature>
<evidence type="ECO:0000256" key="2">
    <source>
        <dbReference type="ARBA" id="ARBA00022737"/>
    </source>
</evidence>
<evidence type="ECO:0000256" key="7">
    <source>
        <dbReference type="RuleBase" id="RU004432"/>
    </source>
</evidence>
<organism evidence="10 11">
    <name type="scientific">Amborella trichopoda</name>
    <dbReference type="NCBI Taxonomy" id="13333"/>
    <lineage>
        <taxon>Eukaryota</taxon>
        <taxon>Viridiplantae</taxon>
        <taxon>Streptophyta</taxon>
        <taxon>Embryophyta</taxon>
        <taxon>Tracheophyta</taxon>
        <taxon>Spermatophyta</taxon>
        <taxon>Magnoliopsida</taxon>
        <taxon>Amborellales</taxon>
        <taxon>Amborellaceae</taxon>
        <taxon>Amborella</taxon>
    </lineage>
</organism>
<dbReference type="Proteomes" id="UP000017836">
    <property type="component" value="Unassembled WGS sequence"/>
</dbReference>
<dbReference type="GO" id="GO:0005739">
    <property type="term" value="C:mitochondrion"/>
    <property type="evidence" value="ECO:0007669"/>
    <property type="project" value="EnsemblPlants"/>
</dbReference>
<dbReference type="NCBIfam" id="TIGR03346">
    <property type="entry name" value="chaperone_ClpB"/>
    <property type="match status" value="1"/>
</dbReference>
<name>U5DB51_AMBTC</name>
<keyword evidence="3 7" id="KW-0547">Nucleotide-binding</keyword>
<dbReference type="OMA" id="IDLHYTK"/>
<evidence type="ECO:0000313" key="10">
    <source>
        <dbReference type="EMBL" id="ERN18647.1"/>
    </source>
</evidence>
<dbReference type="OrthoDB" id="47330at2759"/>
<dbReference type="Pfam" id="PF00004">
    <property type="entry name" value="AAA"/>
    <property type="match status" value="1"/>
</dbReference>
<dbReference type="HOGENOM" id="CLU_005070_4_2_1"/>
<keyword evidence="2 6" id="KW-0677">Repeat</keyword>
<feature type="coiled-coil region" evidence="8">
    <location>
        <begin position="508"/>
        <end position="629"/>
    </location>
</feature>
<dbReference type="SMART" id="SM01086">
    <property type="entry name" value="ClpB_D2-small"/>
    <property type="match status" value="1"/>
</dbReference>
<dbReference type="SUPFAM" id="SSF81923">
    <property type="entry name" value="Double Clp-N motif"/>
    <property type="match status" value="1"/>
</dbReference>
<dbReference type="InterPro" id="IPR001270">
    <property type="entry name" value="ClpA/B"/>
</dbReference>
<dbReference type="Gene3D" id="3.40.50.300">
    <property type="entry name" value="P-loop containing nucleotide triphosphate hydrolases"/>
    <property type="match status" value="3"/>
</dbReference>
<dbReference type="KEGG" id="atr:18447016"/>
<evidence type="ECO:0000259" key="9">
    <source>
        <dbReference type="PROSITE" id="PS51903"/>
    </source>
</evidence>
<dbReference type="GO" id="GO:0034605">
    <property type="term" value="P:cellular response to heat"/>
    <property type="evidence" value="ECO:0000318"/>
    <property type="project" value="GO_Central"/>
</dbReference>
<dbReference type="FunFam" id="1.10.8.60:FF:000017">
    <property type="entry name" value="ATP-dependent chaperone ClpB"/>
    <property type="match status" value="1"/>
</dbReference>
<evidence type="ECO:0000256" key="1">
    <source>
        <dbReference type="ARBA" id="ARBA00008675"/>
    </source>
</evidence>
<dbReference type="AlphaFoldDB" id="U5DB51"/>
<dbReference type="SUPFAM" id="SSF52540">
    <property type="entry name" value="P-loop containing nucleoside triphosphate hydrolases"/>
    <property type="match status" value="2"/>
</dbReference>
<dbReference type="PROSITE" id="PS00870">
    <property type="entry name" value="CLPAB_1"/>
    <property type="match status" value="1"/>
</dbReference>
<dbReference type="GO" id="GO:0042026">
    <property type="term" value="P:protein refolding"/>
    <property type="evidence" value="ECO:0007669"/>
    <property type="project" value="InterPro"/>
</dbReference>
<dbReference type="InterPro" id="IPR004176">
    <property type="entry name" value="Clp_R_N"/>
</dbReference>
<sequence>MIVRAAKLGRAVYGAGKLLGNSPATFRLRGSETWVRSVSSSQGLLINREVWVLPENGYSLAEVAGFRPFLGGKMMGFGYRQFHSSSPHYMAESASQINQSEFTEMAWEGLIDAVEAARQNKQQIVESEHLMKAILEQKDGLARRIFTKAGIDNTSVLQATDQFIYQQPKVTGDTGGPRVGPNLMALLDKARKYKKEMGDEFLSVEHLVLAFNFDKRFGQQLFKNLQLGEKELKDAISAVRGNQRVTDQNPEGKYEALEKYGNDLTELARRGKLDPVIGRDDEIRRCIQILCRRTKNNPVIIGEPGVGKTAIAEGLAQRIVRGDVPEPLMNRKLISLDMGSLLAGAKFRGDFEERLKAVLKEVKASNGQIILFIDEIHTVVGAGATSGAMDAGNLLKPMLGRGELRCIGATTLDEYRKYIEKDAALERRFQQVYCGQPSVEDTISIVRGLRERYELHHGVRISDSALVAAAVLADRYITERFLPDKAIDLVDEAAAKLKMEITSKPIELDEVDRAVLKLEMEKLSLKNDTDKASKVRLMKLEADLEALKQKQKELTEQWEYEKGLMTQIRSIKEELDRVNLEMEAAEREYNLNRAAELKYGTLMTLQRQLEEAERELSEFRKSGKSMLREEVTDLDIAEIVSKWTGIPLSNLQQSERDKLIHLEDVLHERVVGQEIAVKSVANAIRRSRAGLSDPNRPISSFLFMGPTGVGKTELAKALAAYLFNTENALVRIDMTEYMEKHSVSRLVGAPPGYVGFEEGGQLTEAVRRRPYSVVLFDEIEKAHHDVFNILLQVLDDGRITDAQGRTVSFTNCVVIMTSNIGSHFILETLRNTHDTKEIVYELMKKQVVELARQTFMPEFMNRIDEYIVFQPLDSKEINRIVEIQLNRLKHRLNQKKIDLQFTREAVELLGKLGFDPNYGARPVKRVIQQMVENEIALTLLRGDFKEEDIVMVDARDGRLLIKKAEDVAFKEPLVANY</sequence>
<dbReference type="CDD" id="cd19499">
    <property type="entry name" value="RecA-like_ClpB_Hsp104-like"/>
    <property type="match status" value="1"/>
</dbReference>
<dbReference type="InterPro" id="IPR003959">
    <property type="entry name" value="ATPase_AAA_core"/>
</dbReference>
<dbReference type="PANTHER" id="PTHR11638">
    <property type="entry name" value="ATP-DEPENDENT CLP PROTEASE"/>
    <property type="match status" value="1"/>
</dbReference>
<dbReference type="Pfam" id="PF02861">
    <property type="entry name" value="Clp_N"/>
    <property type="match status" value="1"/>
</dbReference>
<dbReference type="PROSITE" id="PS51903">
    <property type="entry name" value="CLP_R"/>
    <property type="match status" value="1"/>
</dbReference>
<dbReference type="InterPro" id="IPR028299">
    <property type="entry name" value="ClpA/B_CS2"/>
</dbReference>
<dbReference type="InterPro" id="IPR019489">
    <property type="entry name" value="Clp_ATPase_C"/>
</dbReference>
<reference evidence="11" key="1">
    <citation type="journal article" date="2013" name="Science">
        <title>The Amborella genome and the evolution of flowering plants.</title>
        <authorList>
            <consortium name="Amborella Genome Project"/>
        </authorList>
    </citation>
    <scope>NUCLEOTIDE SEQUENCE [LARGE SCALE GENOMIC DNA]</scope>
</reference>
<dbReference type="GO" id="GO:0016887">
    <property type="term" value="F:ATP hydrolysis activity"/>
    <property type="evidence" value="ECO:0000318"/>
    <property type="project" value="GO_Central"/>
</dbReference>
<dbReference type="Pfam" id="PF10431">
    <property type="entry name" value="ClpB_D2-small"/>
    <property type="match status" value="1"/>
</dbReference>
<keyword evidence="4 7" id="KW-0067">ATP-binding</keyword>
<keyword evidence="11" id="KW-1185">Reference proteome</keyword>
<evidence type="ECO:0000256" key="3">
    <source>
        <dbReference type="ARBA" id="ARBA00022741"/>
    </source>
</evidence>
<dbReference type="Gramene" id="ERN18647">
    <property type="protein sequence ID" value="ERN18647"/>
    <property type="gene ID" value="AMTR_s00065p00179810"/>
</dbReference>
<dbReference type="FunFam" id="3.40.50.300:FF:000025">
    <property type="entry name" value="ATP-dependent Clp protease subunit"/>
    <property type="match status" value="1"/>
</dbReference>
<dbReference type="GO" id="GO:0005737">
    <property type="term" value="C:cytoplasm"/>
    <property type="evidence" value="ECO:0000318"/>
    <property type="project" value="GO_Central"/>
</dbReference>
<dbReference type="InterPro" id="IPR018368">
    <property type="entry name" value="ClpA/B_CS1"/>
</dbReference>
<dbReference type="CDD" id="cd00009">
    <property type="entry name" value="AAA"/>
    <property type="match status" value="1"/>
</dbReference>
<evidence type="ECO:0000256" key="6">
    <source>
        <dbReference type="PROSITE-ProRule" id="PRU01251"/>
    </source>
</evidence>
<accession>U5DB51</accession>
<dbReference type="eggNOG" id="KOG1051">
    <property type="taxonomic scope" value="Eukaryota"/>
</dbReference>
<evidence type="ECO:0000256" key="4">
    <source>
        <dbReference type="ARBA" id="ARBA00022840"/>
    </source>
</evidence>
<dbReference type="InterPro" id="IPR027417">
    <property type="entry name" value="P-loop_NTPase"/>
</dbReference>
<evidence type="ECO:0000313" key="11">
    <source>
        <dbReference type="Proteomes" id="UP000017836"/>
    </source>
</evidence>
<dbReference type="EMBL" id="KI392088">
    <property type="protein sequence ID" value="ERN18647.1"/>
    <property type="molecule type" value="Genomic_DNA"/>
</dbReference>
<keyword evidence="8" id="KW-0175">Coiled coil</keyword>
<dbReference type="InterPro" id="IPR003593">
    <property type="entry name" value="AAA+_ATPase"/>
</dbReference>
<gene>
    <name evidence="10" type="ORF">AMTR_s00065p00179810</name>
</gene>
<dbReference type="GO" id="GO:0005524">
    <property type="term" value="F:ATP binding"/>
    <property type="evidence" value="ECO:0007669"/>
    <property type="project" value="UniProtKB-KW"/>
</dbReference>
<protein>
    <recommendedName>
        <fullName evidence="9">Clp R domain-containing protein</fullName>
    </recommendedName>
</protein>
<evidence type="ECO:0000256" key="5">
    <source>
        <dbReference type="ARBA" id="ARBA00023186"/>
    </source>
</evidence>
<dbReference type="FunFam" id="3.40.50.300:FF:000120">
    <property type="entry name" value="ATP-dependent chaperone ClpB"/>
    <property type="match status" value="1"/>
</dbReference>
<dbReference type="STRING" id="13333.U5DB51"/>
<dbReference type="InterPro" id="IPR036628">
    <property type="entry name" value="Clp_N_dom_sf"/>
</dbReference>
<dbReference type="InterPro" id="IPR041546">
    <property type="entry name" value="ClpA/ClpB_AAA_lid"/>
</dbReference>
<evidence type="ECO:0000256" key="8">
    <source>
        <dbReference type="SAM" id="Coils"/>
    </source>
</evidence>
<dbReference type="Pfam" id="PF07724">
    <property type="entry name" value="AAA_2"/>
    <property type="match status" value="1"/>
</dbReference>
<dbReference type="PROSITE" id="PS00871">
    <property type="entry name" value="CLPAB_2"/>
    <property type="match status" value="1"/>
</dbReference>
<dbReference type="Gene3D" id="1.10.8.60">
    <property type="match status" value="1"/>
</dbReference>
<dbReference type="InterPro" id="IPR050130">
    <property type="entry name" value="ClpA_ClpB"/>
</dbReference>
<dbReference type="InterPro" id="IPR017730">
    <property type="entry name" value="Chaperonin_ClpB"/>
</dbReference>
<dbReference type="SMART" id="SM00382">
    <property type="entry name" value="AAA"/>
    <property type="match status" value="2"/>
</dbReference>
<dbReference type="FunFam" id="3.40.50.300:FF:000010">
    <property type="entry name" value="Chaperone clpB 1, putative"/>
    <property type="match status" value="1"/>
</dbReference>
<dbReference type="PANTHER" id="PTHR11638:SF86">
    <property type="entry name" value="CHAPERONE PROTEIN CLPB4, MITOCHONDRIAL"/>
    <property type="match status" value="1"/>
</dbReference>
<dbReference type="Gene3D" id="1.10.1780.10">
    <property type="entry name" value="Clp, N-terminal domain"/>
    <property type="match status" value="1"/>
</dbReference>
<dbReference type="PRINTS" id="PR00300">
    <property type="entry name" value="CLPPROTEASEA"/>
</dbReference>
<proteinExistence type="inferred from homology"/>